<accession>A0A0S4LR36</accession>
<evidence type="ECO:0000313" key="3">
    <source>
        <dbReference type="EMBL" id="CUS39016.1"/>
    </source>
</evidence>
<dbReference type="InterPro" id="IPR036061">
    <property type="entry name" value="CheW-like_dom_sf"/>
</dbReference>
<dbReference type="GO" id="GO:0006935">
    <property type="term" value="P:chemotaxis"/>
    <property type="evidence" value="ECO:0007669"/>
    <property type="project" value="InterPro"/>
</dbReference>
<dbReference type="GO" id="GO:0007165">
    <property type="term" value="P:signal transduction"/>
    <property type="evidence" value="ECO:0007669"/>
    <property type="project" value="InterPro"/>
</dbReference>
<dbReference type="STRING" id="1742973.COMA2_60101"/>
<sequence length="170" mass="18399">MAGISSLAVPARFLIVTLGGRYLALDAESIAGVCTLEEAGYGDDPTIHGMVYRTINLADRLRISNSQDAADSRIVLLAERGARGSIRVTTIQGLLELHRSQVLPIPPQFRGPERHWYRGMILFEKSIAVALDTTWVLDKQVSNVEGSEGQGSIARPRATPQVSVSDGRAC</sequence>
<dbReference type="Gene3D" id="2.30.30.40">
    <property type="entry name" value="SH3 Domains"/>
    <property type="match status" value="1"/>
</dbReference>
<dbReference type="InterPro" id="IPR002545">
    <property type="entry name" value="CheW-lke_dom"/>
</dbReference>
<keyword evidence="4" id="KW-1185">Reference proteome</keyword>
<dbReference type="Gene3D" id="2.40.50.180">
    <property type="entry name" value="CheA-289, Domain 4"/>
    <property type="match status" value="1"/>
</dbReference>
<organism evidence="3 4">
    <name type="scientific">Candidatus Nitrospira nitrificans</name>
    <dbReference type="NCBI Taxonomy" id="1742973"/>
    <lineage>
        <taxon>Bacteria</taxon>
        <taxon>Pseudomonadati</taxon>
        <taxon>Nitrospirota</taxon>
        <taxon>Nitrospiria</taxon>
        <taxon>Nitrospirales</taxon>
        <taxon>Nitrospiraceae</taxon>
        <taxon>Nitrospira</taxon>
    </lineage>
</organism>
<feature type="domain" description="CheW-like" evidence="2">
    <location>
        <begin position="13"/>
        <end position="138"/>
    </location>
</feature>
<proteinExistence type="predicted"/>
<feature type="region of interest" description="Disordered" evidence="1">
    <location>
        <begin position="146"/>
        <end position="170"/>
    </location>
</feature>
<gene>
    <name evidence="3" type="ORF">COMA2_60101</name>
</gene>
<dbReference type="EMBL" id="CZPZ01000033">
    <property type="protein sequence ID" value="CUS39016.1"/>
    <property type="molecule type" value="Genomic_DNA"/>
</dbReference>
<evidence type="ECO:0000259" key="2">
    <source>
        <dbReference type="Pfam" id="PF01584"/>
    </source>
</evidence>
<dbReference type="AlphaFoldDB" id="A0A0S4LR36"/>
<protein>
    <recommendedName>
        <fullName evidence="2">CheW-like domain-containing protein</fullName>
    </recommendedName>
</protein>
<dbReference type="OrthoDB" id="9800160at2"/>
<dbReference type="SUPFAM" id="SSF50341">
    <property type="entry name" value="CheW-like"/>
    <property type="match status" value="1"/>
</dbReference>
<reference evidence="4" key="1">
    <citation type="submission" date="2015-10" db="EMBL/GenBank/DDBJ databases">
        <authorList>
            <person name="Luecker S."/>
            <person name="Luecker S."/>
        </authorList>
    </citation>
    <scope>NUCLEOTIDE SEQUENCE [LARGE SCALE GENOMIC DNA]</scope>
</reference>
<dbReference type="Proteomes" id="UP000198736">
    <property type="component" value="Unassembled WGS sequence"/>
</dbReference>
<evidence type="ECO:0000256" key="1">
    <source>
        <dbReference type="SAM" id="MobiDB-lite"/>
    </source>
</evidence>
<evidence type="ECO:0000313" key="4">
    <source>
        <dbReference type="Proteomes" id="UP000198736"/>
    </source>
</evidence>
<dbReference type="Pfam" id="PF01584">
    <property type="entry name" value="CheW"/>
    <property type="match status" value="1"/>
</dbReference>
<name>A0A0S4LR36_9BACT</name>
<dbReference type="RefSeq" id="WP_090901141.1">
    <property type="nucleotide sequence ID" value="NZ_CZPZ01000033.1"/>
</dbReference>